<organism evidence="1 2">
    <name type="scientific">Chrysochromulina tobinii</name>
    <dbReference type="NCBI Taxonomy" id="1460289"/>
    <lineage>
        <taxon>Eukaryota</taxon>
        <taxon>Haptista</taxon>
        <taxon>Haptophyta</taxon>
        <taxon>Prymnesiophyceae</taxon>
        <taxon>Prymnesiales</taxon>
        <taxon>Chrysochromulinaceae</taxon>
        <taxon>Chrysochromulina</taxon>
    </lineage>
</organism>
<proteinExistence type="predicted"/>
<accession>A0A0M0JTP9</accession>
<gene>
    <name evidence="1" type="ORF">Ctob_010329</name>
</gene>
<evidence type="ECO:0000313" key="1">
    <source>
        <dbReference type="EMBL" id="KOO29905.1"/>
    </source>
</evidence>
<feature type="non-terminal residue" evidence="1">
    <location>
        <position position="1"/>
    </location>
</feature>
<dbReference type="EMBL" id="JWZX01002333">
    <property type="protein sequence ID" value="KOO29905.1"/>
    <property type="molecule type" value="Genomic_DNA"/>
</dbReference>
<keyword evidence="2" id="KW-1185">Reference proteome</keyword>
<sequence>SVPSSLSFDVERLILSSSGVLLLLLRPRLPASALAAPATSAEGPGRRHEDRHEALLCTEAFRAAAARAFPRAARKQTSGLVHVSLLRVLSLPPAALLGPNASKLVRAVQTKLDRWNARLHGMGMTVCH</sequence>
<dbReference type="Proteomes" id="UP000037460">
    <property type="component" value="Unassembled WGS sequence"/>
</dbReference>
<comment type="caution">
    <text evidence="1">The sequence shown here is derived from an EMBL/GenBank/DDBJ whole genome shotgun (WGS) entry which is preliminary data.</text>
</comment>
<evidence type="ECO:0000313" key="2">
    <source>
        <dbReference type="Proteomes" id="UP000037460"/>
    </source>
</evidence>
<dbReference type="AlphaFoldDB" id="A0A0M0JTP9"/>
<protein>
    <submittedName>
        <fullName evidence="1">Uncharacterized protein</fullName>
    </submittedName>
</protein>
<name>A0A0M0JTP9_9EUKA</name>
<reference evidence="2" key="1">
    <citation type="journal article" date="2015" name="PLoS Genet.">
        <title>Genome Sequence and Transcriptome Analyses of Chrysochromulina tobin: Metabolic Tools for Enhanced Algal Fitness in the Prominent Order Prymnesiales (Haptophyceae).</title>
        <authorList>
            <person name="Hovde B.T."/>
            <person name="Deodato C.R."/>
            <person name="Hunsperger H.M."/>
            <person name="Ryken S.A."/>
            <person name="Yost W."/>
            <person name="Jha R.K."/>
            <person name="Patterson J."/>
            <person name="Monnat R.J. Jr."/>
            <person name="Barlow S.B."/>
            <person name="Starkenburg S.R."/>
            <person name="Cattolico R.A."/>
        </authorList>
    </citation>
    <scope>NUCLEOTIDE SEQUENCE</scope>
    <source>
        <strain evidence="2">CCMP291</strain>
    </source>
</reference>